<organism evidence="3 4">
    <name type="scientific">Pelagibacterium nitratireducens</name>
    <dbReference type="NCBI Taxonomy" id="1046114"/>
    <lineage>
        <taxon>Bacteria</taxon>
        <taxon>Pseudomonadati</taxon>
        <taxon>Pseudomonadota</taxon>
        <taxon>Alphaproteobacteria</taxon>
        <taxon>Hyphomicrobiales</taxon>
        <taxon>Devosiaceae</taxon>
        <taxon>Pelagibacterium</taxon>
    </lineage>
</organism>
<protein>
    <submittedName>
        <fullName evidence="3">DUF4167 domain-containing protein</fullName>
    </submittedName>
</protein>
<dbReference type="Pfam" id="PF13763">
    <property type="entry name" value="DUF4167"/>
    <property type="match status" value="1"/>
</dbReference>
<name>A0ABZ2I0I0_9HYPH</name>
<sequence>MRNFSTRGNRPDQPPVDRNAAKAQRQHYLKLADAQSAAGDQVAAENYYQHAEHFLRCTTEGTR</sequence>
<dbReference type="RefSeq" id="WP_338608770.1">
    <property type="nucleotide sequence ID" value="NZ_CP146275.1"/>
</dbReference>
<accession>A0ABZ2I0I0</accession>
<feature type="domain" description="DUF4167" evidence="2">
    <location>
        <begin position="7"/>
        <end position="60"/>
    </location>
</feature>
<evidence type="ECO:0000256" key="1">
    <source>
        <dbReference type="SAM" id="MobiDB-lite"/>
    </source>
</evidence>
<keyword evidence="4" id="KW-1185">Reference proteome</keyword>
<gene>
    <name evidence="3" type="ORF">V6617_02125</name>
</gene>
<evidence type="ECO:0000313" key="3">
    <source>
        <dbReference type="EMBL" id="WWT33287.1"/>
    </source>
</evidence>
<evidence type="ECO:0000259" key="2">
    <source>
        <dbReference type="Pfam" id="PF13763"/>
    </source>
</evidence>
<dbReference type="Proteomes" id="UP001369958">
    <property type="component" value="Chromosome"/>
</dbReference>
<proteinExistence type="predicted"/>
<evidence type="ECO:0000313" key="4">
    <source>
        <dbReference type="Proteomes" id="UP001369958"/>
    </source>
</evidence>
<feature type="region of interest" description="Disordered" evidence="1">
    <location>
        <begin position="1"/>
        <end position="26"/>
    </location>
</feature>
<reference evidence="3 4" key="1">
    <citation type="submission" date="2024-02" db="EMBL/GenBank/DDBJ databases">
        <title>Complete genome sequence of Pelagibacterium nitratireducens ZH15.</title>
        <authorList>
            <person name="Zhao L.H."/>
        </authorList>
    </citation>
    <scope>NUCLEOTIDE SEQUENCE [LARGE SCALE GENOMIC DNA]</scope>
    <source>
        <strain evidence="3 4">ZH15</strain>
    </source>
</reference>
<dbReference type="InterPro" id="IPR025430">
    <property type="entry name" value="DUF4167"/>
</dbReference>
<dbReference type="EMBL" id="CP146275">
    <property type="protein sequence ID" value="WWT33287.1"/>
    <property type="molecule type" value="Genomic_DNA"/>
</dbReference>